<dbReference type="EC" id="2.7.11.1" evidence="1"/>
<dbReference type="AlphaFoldDB" id="A0A8H7DVS1"/>
<comment type="catalytic activity">
    <reaction evidence="7">
        <text>L-threonyl-[protein] + ATP = O-phospho-L-threonyl-[protein] + ADP + H(+)</text>
        <dbReference type="Rhea" id="RHEA:46608"/>
        <dbReference type="Rhea" id="RHEA-COMP:11060"/>
        <dbReference type="Rhea" id="RHEA-COMP:11605"/>
        <dbReference type="ChEBI" id="CHEBI:15378"/>
        <dbReference type="ChEBI" id="CHEBI:30013"/>
        <dbReference type="ChEBI" id="CHEBI:30616"/>
        <dbReference type="ChEBI" id="CHEBI:61977"/>
        <dbReference type="ChEBI" id="CHEBI:456216"/>
        <dbReference type="EC" id="2.7.11.1"/>
    </reaction>
</comment>
<dbReference type="OrthoDB" id="2844922at2759"/>
<dbReference type="Proteomes" id="UP000623687">
    <property type="component" value="Unassembled WGS sequence"/>
</dbReference>
<feature type="signal peptide" evidence="10">
    <location>
        <begin position="1"/>
        <end position="18"/>
    </location>
</feature>
<evidence type="ECO:0000256" key="7">
    <source>
        <dbReference type="ARBA" id="ARBA00047899"/>
    </source>
</evidence>
<evidence type="ECO:0000259" key="11">
    <source>
        <dbReference type="Pfam" id="PF01163"/>
    </source>
</evidence>
<feature type="compositionally biased region" description="Pro residues" evidence="9">
    <location>
        <begin position="99"/>
        <end position="121"/>
    </location>
</feature>
<reference evidence="12" key="1">
    <citation type="submission" date="2019-07" db="EMBL/GenBank/DDBJ databases">
        <authorList>
            <person name="Palmer J.M."/>
        </authorList>
    </citation>
    <scope>NUCLEOTIDE SEQUENCE</scope>
    <source>
        <strain evidence="12">PC9</strain>
    </source>
</reference>
<keyword evidence="5" id="KW-0418">Kinase</keyword>
<dbReference type="SUPFAM" id="SSF56112">
    <property type="entry name" value="Protein kinase-like (PK-like)"/>
    <property type="match status" value="1"/>
</dbReference>
<dbReference type="RefSeq" id="XP_036632185.1">
    <property type="nucleotide sequence ID" value="XM_036776166.1"/>
</dbReference>
<keyword evidence="4" id="KW-0547">Nucleotide-binding</keyword>
<evidence type="ECO:0000256" key="5">
    <source>
        <dbReference type="ARBA" id="ARBA00022777"/>
    </source>
</evidence>
<feature type="compositionally biased region" description="Low complexity" evidence="9">
    <location>
        <begin position="83"/>
        <end position="98"/>
    </location>
</feature>
<evidence type="ECO:0000256" key="9">
    <source>
        <dbReference type="SAM" id="MobiDB-lite"/>
    </source>
</evidence>
<evidence type="ECO:0000256" key="8">
    <source>
        <dbReference type="ARBA" id="ARBA00048679"/>
    </source>
</evidence>
<evidence type="ECO:0000256" key="2">
    <source>
        <dbReference type="ARBA" id="ARBA00022527"/>
    </source>
</evidence>
<keyword evidence="13" id="KW-1185">Reference proteome</keyword>
<name>A0A8H7DVS1_PLEOS</name>
<keyword evidence="6" id="KW-0067">ATP-binding</keyword>
<evidence type="ECO:0000313" key="13">
    <source>
        <dbReference type="Proteomes" id="UP000623687"/>
    </source>
</evidence>
<dbReference type="Gene3D" id="1.10.510.10">
    <property type="entry name" value="Transferase(Phosphotransferase) domain 1"/>
    <property type="match status" value="1"/>
</dbReference>
<keyword evidence="2" id="KW-0723">Serine/threonine-protein kinase</keyword>
<feature type="chain" id="PRO_5034271139" description="non-specific serine/threonine protein kinase" evidence="10">
    <location>
        <begin position="19"/>
        <end position="395"/>
    </location>
</feature>
<evidence type="ECO:0000313" key="12">
    <source>
        <dbReference type="EMBL" id="KAF7430907.1"/>
    </source>
</evidence>
<feature type="region of interest" description="Disordered" evidence="9">
    <location>
        <begin position="60"/>
        <end position="131"/>
    </location>
</feature>
<proteinExistence type="predicted"/>
<comment type="catalytic activity">
    <reaction evidence="8">
        <text>L-seryl-[protein] + ATP = O-phospho-L-seryl-[protein] + ADP + H(+)</text>
        <dbReference type="Rhea" id="RHEA:17989"/>
        <dbReference type="Rhea" id="RHEA-COMP:9863"/>
        <dbReference type="Rhea" id="RHEA-COMP:11604"/>
        <dbReference type="ChEBI" id="CHEBI:15378"/>
        <dbReference type="ChEBI" id="CHEBI:29999"/>
        <dbReference type="ChEBI" id="CHEBI:30616"/>
        <dbReference type="ChEBI" id="CHEBI:83421"/>
        <dbReference type="ChEBI" id="CHEBI:456216"/>
        <dbReference type="EC" id="2.7.11.1"/>
    </reaction>
</comment>
<feature type="domain" description="RIO-type" evidence="11">
    <location>
        <begin position="253"/>
        <end position="311"/>
    </location>
</feature>
<gene>
    <name evidence="12" type="ORF">PC9H_006622</name>
</gene>
<evidence type="ECO:0000256" key="6">
    <source>
        <dbReference type="ARBA" id="ARBA00022840"/>
    </source>
</evidence>
<evidence type="ECO:0000256" key="1">
    <source>
        <dbReference type="ARBA" id="ARBA00012513"/>
    </source>
</evidence>
<evidence type="ECO:0000256" key="4">
    <source>
        <dbReference type="ARBA" id="ARBA00022741"/>
    </source>
</evidence>
<comment type="caution">
    <text evidence="12">The sequence shown here is derived from an EMBL/GenBank/DDBJ whole genome shotgun (WGS) entry which is preliminary data.</text>
</comment>
<dbReference type="EMBL" id="JACETU010000004">
    <property type="protein sequence ID" value="KAF7430907.1"/>
    <property type="molecule type" value="Genomic_DNA"/>
</dbReference>
<dbReference type="InterPro" id="IPR011009">
    <property type="entry name" value="Kinase-like_dom_sf"/>
</dbReference>
<dbReference type="GeneID" id="59376440"/>
<dbReference type="GO" id="GO:0005524">
    <property type="term" value="F:ATP binding"/>
    <property type="evidence" value="ECO:0007669"/>
    <property type="project" value="UniProtKB-KW"/>
</dbReference>
<dbReference type="InterPro" id="IPR018934">
    <property type="entry name" value="RIO_dom"/>
</dbReference>
<evidence type="ECO:0000256" key="10">
    <source>
        <dbReference type="SAM" id="SignalP"/>
    </source>
</evidence>
<dbReference type="VEuPathDB" id="FungiDB:PC9H_006622"/>
<protein>
    <recommendedName>
        <fullName evidence="1">non-specific serine/threonine protein kinase</fullName>
        <ecNumber evidence="1">2.7.11.1</ecNumber>
    </recommendedName>
</protein>
<organism evidence="12 13">
    <name type="scientific">Pleurotus ostreatus</name>
    <name type="common">Oyster mushroom</name>
    <name type="synonym">White-rot fungus</name>
    <dbReference type="NCBI Taxonomy" id="5322"/>
    <lineage>
        <taxon>Eukaryota</taxon>
        <taxon>Fungi</taxon>
        <taxon>Dikarya</taxon>
        <taxon>Basidiomycota</taxon>
        <taxon>Agaricomycotina</taxon>
        <taxon>Agaricomycetes</taxon>
        <taxon>Agaricomycetidae</taxon>
        <taxon>Agaricales</taxon>
        <taxon>Pleurotineae</taxon>
        <taxon>Pleurotaceae</taxon>
        <taxon>Pleurotus</taxon>
    </lineage>
</organism>
<keyword evidence="10" id="KW-0732">Signal</keyword>
<evidence type="ECO:0000256" key="3">
    <source>
        <dbReference type="ARBA" id="ARBA00022679"/>
    </source>
</evidence>
<sequence length="395" mass="43287">MHFRQLLWTFVLMASAIAAPAPISERDFDTKVGTRRWGAHPRYGGNDAYRVAVLEARGPPKPAPRPVAKPIAKPIARPPARPVKPAAPAKLPAKAVAPAKPPTKPPAKPGPGTPLPPPPIKPGQQCGVRNGKGKRAFDVSCSVNSLELDGVTRSITKLSEEDQGNSAITYKVDGGWPDPRSGQIYTAYAKTGKKSGVTFDDEIRWLRRVDQLLANGAWDGHNFIVFRGVSGKVKIQDTSFFMTLYPLMQKGDVKGCEAEVMKKIDLIVEEAKVYVKKFKTLHTDIQPNNILWDKAGNNPTLIDWGQATNEETWDSTVEAKVRKQAEFSHLKGGEKLLIPSIRVDVLSGKYGILTGPLRSATCSVSHVAMVWNDFRAVYFDEETEKYTPARGGLMA</sequence>
<dbReference type="Pfam" id="PF01163">
    <property type="entry name" value="RIO1"/>
    <property type="match status" value="1"/>
</dbReference>
<dbReference type="GO" id="GO:0004674">
    <property type="term" value="F:protein serine/threonine kinase activity"/>
    <property type="evidence" value="ECO:0007669"/>
    <property type="project" value="UniProtKB-KW"/>
</dbReference>
<keyword evidence="3" id="KW-0808">Transferase</keyword>
<accession>A0A8H7DVS1</accession>